<dbReference type="InterPro" id="IPR015854">
    <property type="entry name" value="ABC_transpr_LolD-like"/>
</dbReference>
<feature type="compositionally biased region" description="Polar residues" evidence="1">
    <location>
        <begin position="276"/>
        <end position="293"/>
    </location>
</feature>
<dbReference type="GO" id="GO:0022857">
    <property type="term" value="F:transmembrane transporter activity"/>
    <property type="evidence" value="ECO:0007669"/>
    <property type="project" value="TreeGrafter"/>
</dbReference>
<accession>A0A5J4VJE4</accession>
<feature type="region of interest" description="Disordered" evidence="1">
    <location>
        <begin position="276"/>
        <end position="317"/>
    </location>
</feature>
<dbReference type="GO" id="GO:0005886">
    <property type="term" value="C:plasma membrane"/>
    <property type="evidence" value="ECO:0007669"/>
    <property type="project" value="TreeGrafter"/>
</dbReference>
<feature type="compositionally biased region" description="Acidic residues" evidence="1">
    <location>
        <begin position="186"/>
        <end position="197"/>
    </location>
</feature>
<name>A0A5J4VJE4_9EUKA</name>
<dbReference type="Proteomes" id="UP000324800">
    <property type="component" value="Unassembled WGS sequence"/>
</dbReference>
<feature type="compositionally biased region" description="Basic and acidic residues" evidence="1">
    <location>
        <begin position="168"/>
        <end position="180"/>
    </location>
</feature>
<comment type="caution">
    <text evidence="4">The sequence shown here is derived from an EMBL/GenBank/DDBJ whole genome shotgun (WGS) entry which is preliminary data.</text>
</comment>
<feature type="domain" description="ABC transporter" evidence="3">
    <location>
        <begin position="5"/>
        <end position="72"/>
    </location>
</feature>
<evidence type="ECO:0000313" key="4">
    <source>
        <dbReference type="EMBL" id="KAA6382383.1"/>
    </source>
</evidence>
<dbReference type="PANTHER" id="PTHR24220">
    <property type="entry name" value="IMPORT ATP-BINDING PROTEIN"/>
    <property type="match status" value="1"/>
</dbReference>
<dbReference type="Pfam" id="PF00005">
    <property type="entry name" value="ABC_tran"/>
    <property type="match status" value="1"/>
</dbReference>
<dbReference type="AlphaFoldDB" id="A0A5J4VJE4"/>
<proteinExistence type="predicted"/>
<dbReference type="InterPro" id="IPR027417">
    <property type="entry name" value="P-loop_NTPase"/>
</dbReference>
<feature type="region of interest" description="Disordered" evidence="1">
    <location>
        <begin position="159"/>
        <end position="230"/>
    </location>
</feature>
<dbReference type="EMBL" id="SNRW01006814">
    <property type="protein sequence ID" value="KAA6382383.1"/>
    <property type="molecule type" value="Genomic_DNA"/>
</dbReference>
<protein>
    <submittedName>
        <fullName evidence="4">Putative 40S ribosomal protein S8</fullName>
    </submittedName>
</protein>
<keyword evidence="2" id="KW-0472">Membrane</keyword>
<dbReference type="InterPro" id="IPR003439">
    <property type="entry name" value="ABC_transporter-like_ATP-bd"/>
</dbReference>
<gene>
    <name evidence="4" type="ORF">EZS28_022090</name>
</gene>
<keyword evidence="2" id="KW-0812">Transmembrane</keyword>
<dbReference type="Gene3D" id="3.40.50.300">
    <property type="entry name" value="P-loop containing nucleotide triphosphate hydrolases"/>
    <property type="match status" value="1"/>
</dbReference>
<reference evidence="4 5" key="1">
    <citation type="submission" date="2019-03" db="EMBL/GenBank/DDBJ databases">
        <title>Single cell metagenomics reveals metabolic interactions within the superorganism composed of flagellate Streblomastix strix and complex community of Bacteroidetes bacteria on its surface.</title>
        <authorList>
            <person name="Treitli S.C."/>
            <person name="Kolisko M."/>
            <person name="Husnik F."/>
            <person name="Keeling P."/>
            <person name="Hampl V."/>
        </authorList>
    </citation>
    <scope>NUCLEOTIDE SEQUENCE [LARGE SCALE GENOMIC DNA]</scope>
    <source>
        <strain evidence="4">ST1C</strain>
    </source>
</reference>
<evidence type="ECO:0000259" key="3">
    <source>
        <dbReference type="Pfam" id="PF00005"/>
    </source>
</evidence>
<dbReference type="SUPFAM" id="SSF52540">
    <property type="entry name" value="P-loop containing nucleoside triphosphate hydrolases"/>
    <property type="match status" value="1"/>
</dbReference>
<dbReference type="OrthoDB" id="6500128at2759"/>
<dbReference type="GO" id="GO:0016887">
    <property type="term" value="F:ATP hydrolysis activity"/>
    <property type="evidence" value="ECO:0007669"/>
    <property type="project" value="InterPro"/>
</dbReference>
<evidence type="ECO:0000313" key="5">
    <source>
        <dbReference type="Proteomes" id="UP000324800"/>
    </source>
</evidence>
<feature type="transmembrane region" description="Helical" evidence="2">
    <location>
        <begin position="411"/>
        <end position="430"/>
    </location>
</feature>
<dbReference type="PANTHER" id="PTHR24220:SF688">
    <property type="entry name" value="ABC TRANSPORTER H FAMILY MEMBER 2"/>
    <property type="match status" value="1"/>
</dbReference>
<feature type="compositionally biased region" description="Basic and acidic residues" evidence="1">
    <location>
        <begin position="211"/>
        <end position="230"/>
    </location>
</feature>
<evidence type="ECO:0000256" key="1">
    <source>
        <dbReference type="SAM" id="MobiDB-lite"/>
    </source>
</evidence>
<feature type="compositionally biased region" description="Low complexity" evidence="1">
    <location>
        <begin position="294"/>
        <end position="306"/>
    </location>
</feature>
<evidence type="ECO:0000256" key="2">
    <source>
        <dbReference type="SAM" id="Phobius"/>
    </source>
</evidence>
<keyword evidence="4" id="KW-0689">Ribosomal protein</keyword>
<dbReference type="GO" id="GO:0005840">
    <property type="term" value="C:ribosome"/>
    <property type="evidence" value="ECO:0007669"/>
    <property type="project" value="UniProtKB-KW"/>
</dbReference>
<organism evidence="4 5">
    <name type="scientific">Streblomastix strix</name>
    <dbReference type="NCBI Taxonomy" id="222440"/>
    <lineage>
        <taxon>Eukaryota</taxon>
        <taxon>Metamonada</taxon>
        <taxon>Preaxostyla</taxon>
        <taxon>Oxymonadida</taxon>
        <taxon>Streblomastigidae</taxon>
        <taxon>Streblomastix</taxon>
    </lineage>
</organism>
<feature type="region of interest" description="Disordered" evidence="1">
    <location>
        <begin position="337"/>
        <end position="365"/>
    </location>
</feature>
<sequence>MTALENVELPLTFKGLGVAHRNEVAKRLLESVQMGDRLDHFPSMLSGGEQQRVTIARSLANEPELLLLDEPTGDLDTMNTNNVMRILLDLNDKGITLIMVTHDMNLIPFATRVVFMRDGKIASTRALTSQERFDKITELNNSIKQGLDGNKRMDALDVGFKDGQQQEQRIKKDKREKSSREQPGNESDDDFSSENDEKDPKSGKRQRKDRRISDLTDEQKQLQQIEEERQRRNKPVIPLVTAVREPGDYDPIFFADPEGMQAKGYQIHVDPNTLAVSSDTPLEDNPYSNLRIGNQNKKPYQQQQPNTSREERERQKRGYQSLSMMLLGQSGLSQRRSSAYASADTATSPKHQGAHTYHKVQTPPSQYTRKIRNINTNPRQELLDLMQMMLIINQIGQVTVKGMAIAKGATIAAAAVIIVMAIVETAIRAIRTEVRISISRITHNIKYIQILIHLKHLMQKMIFSLVGVLKS</sequence>
<keyword evidence="2" id="KW-1133">Transmembrane helix</keyword>
<feature type="compositionally biased region" description="Low complexity" evidence="1">
    <location>
        <begin position="337"/>
        <end position="348"/>
    </location>
</feature>
<dbReference type="GO" id="GO:0005524">
    <property type="term" value="F:ATP binding"/>
    <property type="evidence" value="ECO:0007669"/>
    <property type="project" value="InterPro"/>
</dbReference>
<keyword evidence="4" id="KW-0687">Ribonucleoprotein</keyword>